<dbReference type="EMBL" id="CP119880">
    <property type="protein sequence ID" value="WFD36355.1"/>
    <property type="molecule type" value="Genomic_DNA"/>
</dbReference>
<dbReference type="GO" id="GO:0005829">
    <property type="term" value="C:cytosol"/>
    <property type="evidence" value="ECO:0007669"/>
    <property type="project" value="TreeGrafter"/>
</dbReference>
<name>A0AAF0ET94_9BASI</name>
<dbReference type="GO" id="GO:0070485">
    <property type="term" value="P:dehydro-D-arabinono-1,4-lactone biosynthetic process"/>
    <property type="evidence" value="ECO:0007669"/>
    <property type="project" value="TreeGrafter"/>
</dbReference>
<dbReference type="Proteomes" id="UP001219933">
    <property type="component" value="Chromosome 4"/>
</dbReference>
<accession>A0AAF0ET94</accession>
<evidence type="ECO:0000313" key="3">
    <source>
        <dbReference type="Proteomes" id="UP001219933"/>
    </source>
</evidence>
<reference evidence="2" key="1">
    <citation type="submission" date="2023-03" db="EMBL/GenBank/DDBJ databases">
        <title>Mating type loci evolution in Malassezia.</title>
        <authorList>
            <person name="Coelho M.A."/>
        </authorList>
    </citation>
    <scope>NUCLEOTIDE SEQUENCE</scope>
    <source>
        <strain evidence="2">CBS 11721</strain>
    </source>
</reference>
<dbReference type="EC" id="1.1.1.116" evidence="2"/>
<evidence type="ECO:0000313" key="2">
    <source>
        <dbReference type="EMBL" id="WFD36355.1"/>
    </source>
</evidence>
<feature type="domain" description="NADP-dependent oxidoreductase" evidence="1">
    <location>
        <begin position="57"/>
        <end position="408"/>
    </location>
</feature>
<sequence>MPVPPSTDPPLESFGPIKSLSELPIDKIRGSCPWTVSTPPLTDLRKQCSPLVFGGGVFGLGMYNPDNHLYSDEAVRALRLAFQYGINTLDSSPYYFPSEFVLGRALRILAPEFPRESYMIITKCGRYGPQRSMFDYSPERVEASIRQSCSRLGVSYLDGALLHDAEFVSDQPEQNVEDAGFLPAQAIGAPCAAKTNRTPEEAQKLLGISPEDAATIRGPGDEKVLAAVRKLFELKDQGLVRNVGISGYPLPELLRIVRLVASNPPFRPLDIVLSYSNNTVHSKLLPMYRAMFESPVGGDHWVSPLLLNASPFSMGLFSDRGAPNWHPADKDLVAATRLAHQKLKADALANPVSGIDPNMVLAQMAMFSGIQGSGKSGDAQNMHTLVGMSNVDEVHAAISVFRVLSAKDNCSYPGDPDQGEGAATLYNTLERYAKIARAEMEAAGVNELCWQSPPQDA</sequence>
<organism evidence="2 3">
    <name type="scientific">Malassezia cuniculi</name>
    <dbReference type="NCBI Taxonomy" id="948313"/>
    <lineage>
        <taxon>Eukaryota</taxon>
        <taxon>Fungi</taxon>
        <taxon>Dikarya</taxon>
        <taxon>Basidiomycota</taxon>
        <taxon>Ustilaginomycotina</taxon>
        <taxon>Malasseziomycetes</taxon>
        <taxon>Malasseziales</taxon>
        <taxon>Malasseziaceae</taxon>
        <taxon>Malassezia</taxon>
    </lineage>
</organism>
<proteinExistence type="predicted"/>
<dbReference type="AlphaFoldDB" id="A0AAF0ET94"/>
<keyword evidence="3" id="KW-1185">Reference proteome</keyword>
<dbReference type="Pfam" id="PF00248">
    <property type="entry name" value="Aldo_ket_red"/>
    <property type="match status" value="1"/>
</dbReference>
<dbReference type="InterPro" id="IPR020471">
    <property type="entry name" value="AKR"/>
</dbReference>
<evidence type="ECO:0000259" key="1">
    <source>
        <dbReference type="Pfam" id="PF00248"/>
    </source>
</evidence>
<dbReference type="PANTHER" id="PTHR42686">
    <property type="entry name" value="GH17980P-RELATED"/>
    <property type="match status" value="1"/>
</dbReference>
<gene>
    <name evidence="2" type="ORF">MCUN1_003234</name>
</gene>
<dbReference type="PANTHER" id="PTHR42686:SF1">
    <property type="entry name" value="GH17980P-RELATED"/>
    <property type="match status" value="1"/>
</dbReference>
<dbReference type="InterPro" id="IPR036812">
    <property type="entry name" value="NAD(P)_OxRdtase_dom_sf"/>
</dbReference>
<dbReference type="SUPFAM" id="SSF51430">
    <property type="entry name" value="NAD(P)-linked oxidoreductase"/>
    <property type="match status" value="1"/>
</dbReference>
<dbReference type="InterPro" id="IPR023210">
    <property type="entry name" value="NADP_OxRdtase_dom"/>
</dbReference>
<keyword evidence="2" id="KW-0560">Oxidoreductase</keyword>
<dbReference type="Gene3D" id="3.20.20.100">
    <property type="entry name" value="NADP-dependent oxidoreductase domain"/>
    <property type="match status" value="1"/>
</dbReference>
<dbReference type="GO" id="GO:0047816">
    <property type="term" value="F:D-arabinose 1-dehydrogenase (NAD+) activity"/>
    <property type="evidence" value="ECO:0007669"/>
    <property type="project" value="UniProtKB-EC"/>
</dbReference>
<protein>
    <submittedName>
        <fullName evidence="2">D-arabinose 1-dehydrogenase (NAD(+))</fullName>
        <ecNumber evidence="2">1.1.1.116</ecNumber>
    </submittedName>
</protein>